<dbReference type="Proteomes" id="UP000289738">
    <property type="component" value="Chromosome B02"/>
</dbReference>
<dbReference type="InterPro" id="IPR025558">
    <property type="entry name" value="DUF4283"/>
</dbReference>
<dbReference type="STRING" id="3818.A0A445AJR7"/>
<dbReference type="Pfam" id="PF14392">
    <property type="entry name" value="zf-CCHC_4"/>
    <property type="match status" value="1"/>
</dbReference>
<evidence type="ECO:0000259" key="2">
    <source>
        <dbReference type="Pfam" id="PF14392"/>
    </source>
</evidence>
<evidence type="ECO:0000259" key="1">
    <source>
        <dbReference type="Pfam" id="PF14111"/>
    </source>
</evidence>
<dbReference type="Pfam" id="PF14111">
    <property type="entry name" value="DUF4283"/>
    <property type="match status" value="1"/>
</dbReference>
<dbReference type="PANTHER" id="PTHR31286:SF178">
    <property type="entry name" value="DUF4283 DOMAIN-CONTAINING PROTEIN"/>
    <property type="match status" value="1"/>
</dbReference>
<accession>A0A445AJR7</accession>
<evidence type="ECO:0008006" key="5">
    <source>
        <dbReference type="Google" id="ProtNLM"/>
    </source>
</evidence>
<reference evidence="3 4" key="1">
    <citation type="submission" date="2019-01" db="EMBL/GenBank/DDBJ databases">
        <title>Sequencing of cultivated peanut Arachis hypogaea provides insights into genome evolution and oil improvement.</title>
        <authorList>
            <person name="Chen X."/>
        </authorList>
    </citation>
    <scope>NUCLEOTIDE SEQUENCE [LARGE SCALE GENOMIC DNA]</scope>
    <source>
        <strain evidence="4">cv. Fuhuasheng</strain>
        <tissue evidence="3">Leaves</tissue>
    </source>
</reference>
<dbReference type="AlphaFoldDB" id="A0A445AJR7"/>
<name>A0A445AJR7_ARAHY</name>
<dbReference type="InterPro" id="IPR025836">
    <property type="entry name" value="Zn_knuckle_CX2CX4HX4C"/>
</dbReference>
<feature type="domain" description="Zinc knuckle CX2CX4HX4C" evidence="2">
    <location>
        <begin position="137"/>
        <end position="165"/>
    </location>
</feature>
<evidence type="ECO:0000313" key="3">
    <source>
        <dbReference type="EMBL" id="RYR26624.1"/>
    </source>
</evidence>
<organism evidence="3 4">
    <name type="scientific">Arachis hypogaea</name>
    <name type="common">Peanut</name>
    <dbReference type="NCBI Taxonomy" id="3818"/>
    <lineage>
        <taxon>Eukaryota</taxon>
        <taxon>Viridiplantae</taxon>
        <taxon>Streptophyta</taxon>
        <taxon>Embryophyta</taxon>
        <taxon>Tracheophyta</taxon>
        <taxon>Spermatophyta</taxon>
        <taxon>Magnoliopsida</taxon>
        <taxon>eudicotyledons</taxon>
        <taxon>Gunneridae</taxon>
        <taxon>Pentapetalae</taxon>
        <taxon>rosids</taxon>
        <taxon>fabids</taxon>
        <taxon>Fabales</taxon>
        <taxon>Fabaceae</taxon>
        <taxon>Papilionoideae</taxon>
        <taxon>50 kb inversion clade</taxon>
        <taxon>dalbergioids sensu lato</taxon>
        <taxon>Dalbergieae</taxon>
        <taxon>Pterocarpus clade</taxon>
        <taxon>Arachis</taxon>
    </lineage>
</organism>
<comment type="caution">
    <text evidence="3">The sequence shown here is derived from an EMBL/GenBank/DDBJ whole genome shotgun (WGS) entry which is preliminary data.</text>
</comment>
<proteinExistence type="predicted"/>
<keyword evidence="4" id="KW-1185">Reference proteome</keyword>
<feature type="domain" description="DUF4283" evidence="1">
    <location>
        <begin position="3"/>
        <end position="56"/>
    </location>
</feature>
<dbReference type="EMBL" id="SDMP01000012">
    <property type="protein sequence ID" value="RYR26624.1"/>
    <property type="molecule type" value="Genomic_DNA"/>
</dbReference>
<sequence length="170" mass="19820">MGIWGSPVGVSISEVGRNKVLISFKYKRKGLQILKNGPWSIRGNLINLKVWIQNVAIGEVDHTFLEFWIQFHGVLLEFTNKEKARKIGELLEIVEELEDPIRENVLARTFLRVRTAINVNRELATGFWMERDALPPTWIHFKYERLQDAYCMNCGIISHGKRECKILLLW</sequence>
<dbReference type="InterPro" id="IPR040256">
    <property type="entry name" value="At4g02000-like"/>
</dbReference>
<evidence type="ECO:0000313" key="4">
    <source>
        <dbReference type="Proteomes" id="UP000289738"/>
    </source>
</evidence>
<gene>
    <name evidence="3" type="ORF">Ahy_B02g060896</name>
</gene>
<dbReference type="PANTHER" id="PTHR31286">
    <property type="entry name" value="GLYCINE-RICH CELL WALL STRUCTURAL PROTEIN 1.8-LIKE"/>
    <property type="match status" value="1"/>
</dbReference>
<protein>
    <recommendedName>
        <fullName evidence="5">CCHC-type domain-containing protein</fullName>
    </recommendedName>
</protein>